<evidence type="ECO:0000313" key="2">
    <source>
        <dbReference type="Proteomes" id="UP000587002"/>
    </source>
</evidence>
<dbReference type="Pfam" id="PF11387">
    <property type="entry name" value="DUF2795"/>
    <property type="match status" value="1"/>
</dbReference>
<dbReference type="RefSeq" id="WP_179723521.1">
    <property type="nucleotide sequence ID" value="NZ_BAABFH010000001.1"/>
</dbReference>
<comment type="caution">
    <text evidence="1">The sequence shown here is derived from an EMBL/GenBank/DDBJ whole genome shotgun (WGS) entry which is preliminary data.</text>
</comment>
<accession>A0A853APZ6</accession>
<evidence type="ECO:0008006" key="3">
    <source>
        <dbReference type="Google" id="ProtNLM"/>
    </source>
</evidence>
<reference evidence="1 2" key="1">
    <citation type="submission" date="2020-07" db="EMBL/GenBank/DDBJ databases">
        <title>Sequencing the genomes of 1000 actinobacteria strains.</title>
        <authorList>
            <person name="Klenk H.-P."/>
        </authorList>
    </citation>
    <scope>NUCLEOTIDE SEQUENCE [LARGE SCALE GENOMIC DNA]</scope>
    <source>
        <strain evidence="1 2">DSM 44065</strain>
    </source>
</reference>
<dbReference type="EMBL" id="JACCFJ010000001">
    <property type="protein sequence ID" value="NYI85649.1"/>
    <property type="molecule type" value="Genomic_DNA"/>
</dbReference>
<dbReference type="Proteomes" id="UP000587002">
    <property type="component" value="Unassembled WGS sequence"/>
</dbReference>
<evidence type="ECO:0000313" key="1">
    <source>
        <dbReference type="EMBL" id="NYI85649.1"/>
    </source>
</evidence>
<organism evidence="1 2">
    <name type="scientific">Saccharopolyspora hordei</name>
    <dbReference type="NCBI Taxonomy" id="1838"/>
    <lineage>
        <taxon>Bacteria</taxon>
        <taxon>Bacillati</taxon>
        <taxon>Actinomycetota</taxon>
        <taxon>Actinomycetes</taxon>
        <taxon>Pseudonocardiales</taxon>
        <taxon>Pseudonocardiaceae</taxon>
        <taxon>Saccharopolyspora</taxon>
    </lineage>
</organism>
<keyword evidence="2" id="KW-1185">Reference proteome</keyword>
<dbReference type="InterPro" id="IPR021527">
    <property type="entry name" value="DUF2795"/>
</dbReference>
<dbReference type="AlphaFoldDB" id="A0A853APZ6"/>
<gene>
    <name evidence="1" type="ORF">HNR68_004279</name>
</gene>
<sequence>MTKSDDRRVRKALQGADFPATKQDLITYAEERGADAKTMLALRAVPDGTYDDADQVEDAVPQQPR</sequence>
<protein>
    <recommendedName>
        <fullName evidence="3">DUF2795 domain-containing protein</fullName>
    </recommendedName>
</protein>
<proteinExistence type="predicted"/>
<name>A0A853APZ6_9PSEU</name>